<comment type="caution">
    <text evidence="1">The sequence shown here is derived from an EMBL/GenBank/DDBJ whole genome shotgun (WGS) entry which is preliminary data.</text>
</comment>
<gene>
    <name evidence="1" type="ORF">CEXT_196121</name>
</gene>
<accession>A0AAV4XDV2</accession>
<dbReference type="EMBL" id="BPLR01017642">
    <property type="protein sequence ID" value="GIY93205.1"/>
    <property type="molecule type" value="Genomic_DNA"/>
</dbReference>
<sequence>MSLKQLLHRKDFRKTISEILKKRLEMALDEHWTHGVFGWCERYLWEVLAYFCYGRTVRDCYRDADLLCRVPKGWSVLSNLDFSVVVIALISAVLWQTSKGIYQPKQIYQVILNEFESSAPQWPLNHSPCMRYQRQSKPTVDAPNVMRYAPCFKMSGYVNRLVEILMSFK</sequence>
<proteinExistence type="predicted"/>
<organism evidence="1 2">
    <name type="scientific">Caerostris extrusa</name>
    <name type="common">Bark spider</name>
    <name type="synonym">Caerostris bankana</name>
    <dbReference type="NCBI Taxonomy" id="172846"/>
    <lineage>
        <taxon>Eukaryota</taxon>
        <taxon>Metazoa</taxon>
        <taxon>Ecdysozoa</taxon>
        <taxon>Arthropoda</taxon>
        <taxon>Chelicerata</taxon>
        <taxon>Arachnida</taxon>
        <taxon>Araneae</taxon>
        <taxon>Araneomorphae</taxon>
        <taxon>Entelegynae</taxon>
        <taxon>Araneoidea</taxon>
        <taxon>Araneidae</taxon>
        <taxon>Caerostris</taxon>
    </lineage>
</organism>
<evidence type="ECO:0000313" key="2">
    <source>
        <dbReference type="Proteomes" id="UP001054945"/>
    </source>
</evidence>
<evidence type="ECO:0000313" key="1">
    <source>
        <dbReference type="EMBL" id="GIY93205.1"/>
    </source>
</evidence>
<name>A0AAV4XDV2_CAEEX</name>
<reference evidence="1 2" key="1">
    <citation type="submission" date="2021-06" db="EMBL/GenBank/DDBJ databases">
        <title>Caerostris extrusa draft genome.</title>
        <authorList>
            <person name="Kono N."/>
            <person name="Arakawa K."/>
        </authorList>
    </citation>
    <scope>NUCLEOTIDE SEQUENCE [LARGE SCALE GENOMIC DNA]</scope>
</reference>
<protein>
    <submittedName>
        <fullName evidence="1">Uncharacterized protein</fullName>
    </submittedName>
</protein>
<dbReference type="Proteomes" id="UP001054945">
    <property type="component" value="Unassembled WGS sequence"/>
</dbReference>
<dbReference type="AlphaFoldDB" id="A0AAV4XDV2"/>
<keyword evidence="2" id="KW-1185">Reference proteome</keyword>